<protein>
    <submittedName>
        <fullName evidence="1">Uncharacterized protein</fullName>
    </submittedName>
</protein>
<dbReference type="RefSeq" id="WP_103002332.1">
    <property type="nucleotide sequence ID" value="NZ_NBAX01000001.1"/>
</dbReference>
<evidence type="ECO:0000313" key="2">
    <source>
        <dbReference type="Proteomes" id="UP000236634"/>
    </source>
</evidence>
<organism evidence="1 2">
    <name type="scientific">Hoylesella timonensis</name>
    <dbReference type="NCBI Taxonomy" id="386414"/>
    <lineage>
        <taxon>Bacteria</taxon>
        <taxon>Pseudomonadati</taxon>
        <taxon>Bacteroidota</taxon>
        <taxon>Bacteroidia</taxon>
        <taxon>Bacteroidales</taxon>
        <taxon>Prevotellaceae</taxon>
        <taxon>Hoylesella</taxon>
    </lineage>
</organism>
<gene>
    <name evidence="1" type="ORF">BFS16_00390</name>
</gene>
<dbReference type="EMBL" id="NBAX01000001">
    <property type="protein sequence ID" value="PNP96378.1"/>
    <property type="molecule type" value="Genomic_DNA"/>
</dbReference>
<dbReference type="Proteomes" id="UP000236634">
    <property type="component" value="Unassembled WGS sequence"/>
</dbReference>
<proteinExistence type="predicted"/>
<comment type="caution">
    <text evidence="1">The sequence shown here is derived from an EMBL/GenBank/DDBJ whole genome shotgun (WGS) entry which is preliminary data.</text>
</comment>
<dbReference type="AlphaFoldDB" id="A0A2K0XPJ4"/>
<reference evidence="1 2" key="1">
    <citation type="submission" date="2017-03" db="EMBL/GenBank/DDBJ databases">
        <authorList>
            <person name="Afonso C.L."/>
            <person name="Miller P.J."/>
            <person name="Scott M.A."/>
            <person name="Spackman E."/>
            <person name="Goraichik I."/>
            <person name="Dimitrov K.M."/>
            <person name="Suarez D.L."/>
            <person name="Swayne D.E."/>
        </authorList>
    </citation>
    <scope>NUCLEOTIDE SEQUENCE [LARGE SCALE GENOMIC DNA]</scope>
    <source>
        <strain evidence="1 2">DNF00076</strain>
    </source>
</reference>
<name>A0A2K0XPJ4_9BACT</name>
<sequence>MQVRTQIQDSNASKRALKALEYAINQGLTNIEIDFFTEPKNITFREYIGARKSEGSFRPDDNIQAGLFIYGEDNFAESPNAVFEIEDCKVAFYEL</sequence>
<evidence type="ECO:0000313" key="1">
    <source>
        <dbReference type="EMBL" id="PNP96378.1"/>
    </source>
</evidence>
<accession>A0A2K0XPJ4</accession>